<feature type="region of interest" description="Disordered" evidence="4">
    <location>
        <begin position="461"/>
        <end position="484"/>
    </location>
</feature>
<evidence type="ECO:0000313" key="5">
    <source>
        <dbReference type="EMBL" id="KAK2728766.1"/>
    </source>
</evidence>
<dbReference type="PANTHER" id="PTHR11567:SF110">
    <property type="entry name" value="2-PHOSPHOXYLOSE PHOSPHATASE 1"/>
    <property type="match status" value="1"/>
</dbReference>
<dbReference type="PANTHER" id="PTHR11567">
    <property type="entry name" value="ACID PHOSPHATASE-RELATED"/>
    <property type="match status" value="1"/>
</dbReference>
<gene>
    <name evidence="5" type="ORF">CKAH01_02816</name>
</gene>
<dbReference type="EMBL" id="VYYT01000876">
    <property type="protein sequence ID" value="KAK2728766.1"/>
    <property type="molecule type" value="Genomic_DNA"/>
</dbReference>
<dbReference type="EC" id="3.1.3.8" evidence="2"/>
<evidence type="ECO:0000313" key="6">
    <source>
        <dbReference type="Proteomes" id="UP001281614"/>
    </source>
</evidence>
<evidence type="ECO:0000256" key="4">
    <source>
        <dbReference type="SAM" id="MobiDB-lite"/>
    </source>
</evidence>
<comment type="similarity">
    <text evidence="1">Belongs to the histidine acid phosphatase family.</text>
</comment>
<dbReference type="Gene3D" id="3.40.50.1240">
    <property type="entry name" value="Phosphoglycerate mutase-like"/>
    <property type="match status" value="1"/>
</dbReference>
<sequence length="561" mass="61927">ELCLSPSSPSPSPLPPTPDLPRASVSVTSIPLRKLTSSRCLVSSKTMTTLEPRKPYTDAELRQLYPPQLKLQLVQILLRHGERTPVTPRFQETGLPPYWPYCRVVRHLRSAVLDPDTGEYSYLDWKRRLETFNPADDSPIIAAGPNAELDDICDHGMLTDRGRETTRNLGRRFRNLYVDRLGFLPADLTNADSLYLRSTPVPRALESLQQALTGLYPTHNRAPDLPTLAIITRLQPDETLFPNDGMCRRFAVLSRAFAQRTADRWNDTPEMAYLNKKLGKWMPPGSRVAVDSRPRLSGVMDSINATRAHGPQTKLPSEFYDAKAISIIEKIGVEEWYSGYKESQEYRTLGIGGLMGDVVARMVGSVEHTPADGDYEIKNPGAAPHPVRFGMSGCHDTTLAGVLSSLGAFGNDKWPPFTSHIAIELFRDSKVPTVETSTAVPAAAAPQTGSWFGSWFSFGRSSTPSPGTAPPGIGRKPTSDLTEAEKSQLDGYYVRLRYNDEPVTIPGCKPAGSHLEGDESFCTLATFKSIVDKYTPKNWKQQCRTNLDAPAIPANPEPAGY</sequence>
<dbReference type="AlphaFoldDB" id="A0AAD9XVE0"/>
<dbReference type="Proteomes" id="UP001281614">
    <property type="component" value="Unassembled WGS sequence"/>
</dbReference>
<organism evidence="5 6">
    <name type="scientific">Colletotrichum kahawae</name>
    <name type="common">Coffee berry disease fungus</name>
    <dbReference type="NCBI Taxonomy" id="34407"/>
    <lineage>
        <taxon>Eukaryota</taxon>
        <taxon>Fungi</taxon>
        <taxon>Dikarya</taxon>
        <taxon>Ascomycota</taxon>
        <taxon>Pezizomycotina</taxon>
        <taxon>Sordariomycetes</taxon>
        <taxon>Hypocreomycetidae</taxon>
        <taxon>Glomerellales</taxon>
        <taxon>Glomerellaceae</taxon>
        <taxon>Colletotrichum</taxon>
        <taxon>Colletotrichum gloeosporioides species complex</taxon>
    </lineage>
</organism>
<comment type="caution">
    <text evidence="5">The sequence shown here is derived from an EMBL/GenBank/DDBJ whole genome shotgun (WGS) entry which is preliminary data.</text>
</comment>
<evidence type="ECO:0000256" key="3">
    <source>
        <dbReference type="ARBA" id="ARBA00022801"/>
    </source>
</evidence>
<feature type="compositionally biased region" description="Low complexity" evidence="4">
    <location>
        <begin position="461"/>
        <end position="474"/>
    </location>
</feature>
<dbReference type="GO" id="GO:0016158">
    <property type="term" value="F:inositol hexakisphosphate 3-phosphatase activity"/>
    <property type="evidence" value="ECO:0007669"/>
    <property type="project" value="UniProtKB-EC"/>
</dbReference>
<keyword evidence="3" id="KW-0378">Hydrolase</keyword>
<feature type="non-terminal residue" evidence="5">
    <location>
        <position position="1"/>
    </location>
</feature>
<dbReference type="InterPro" id="IPR029033">
    <property type="entry name" value="His_PPase_superfam"/>
</dbReference>
<evidence type="ECO:0000256" key="2">
    <source>
        <dbReference type="ARBA" id="ARBA00012632"/>
    </source>
</evidence>
<accession>A0AAD9XVE0</accession>
<keyword evidence="6" id="KW-1185">Reference proteome</keyword>
<name>A0AAD9XVE0_COLKA</name>
<evidence type="ECO:0000256" key="1">
    <source>
        <dbReference type="ARBA" id="ARBA00005375"/>
    </source>
</evidence>
<feature type="compositionally biased region" description="Pro residues" evidence="4">
    <location>
        <begin position="8"/>
        <end position="19"/>
    </location>
</feature>
<reference evidence="5" key="1">
    <citation type="submission" date="2023-02" db="EMBL/GenBank/DDBJ databases">
        <title>Colletotrichum kahawae CIFC_Que2 genome sequencing and assembly.</title>
        <authorList>
            <person name="Baroncelli R."/>
        </authorList>
    </citation>
    <scope>NUCLEOTIDE SEQUENCE</scope>
    <source>
        <strain evidence="5">CIFC_Que2</strain>
    </source>
</reference>
<proteinExistence type="inferred from homology"/>
<dbReference type="InterPro" id="IPR000560">
    <property type="entry name" value="His_Pase_clade-2"/>
</dbReference>
<dbReference type="InterPro" id="IPR050645">
    <property type="entry name" value="Histidine_acid_phosphatase"/>
</dbReference>
<feature type="region of interest" description="Disordered" evidence="4">
    <location>
        <begin position="1"/>
        <end position="23"/>
    </location>
</feature>
<dbReference type="SUPFAM" id="SSF53254">
    <property type="entry name" value="Phosphoglycerate mutase-like"/>
    <property type="match status" value="1"/>
</dbReference>
<dbReference type="Pfam" id="PF00328">
    <property type="entry name" value="His_Phos_2"/>
    <property type="match status" value="1"/>
</dbReference>
<dbReference type="InterPro" id="IPR033379">
    <property type="entry name" value="Acid_Pase_AS"/>
</dbReference>
<dbReference type="CDD" id="cd07061">
    <property type="entry name" value="HP_HAP_like"/>
    <property type="match status" value="1"/>
</dbReference>
<dbReference type="PROSITE" id="PS00616">
    <property type="entry name" value="HIS_ACID_PHOSPHAT_1"/>
    <property type="match status" value="1"/>
</dbReference>
<protein>
    <recommendedName>
        <fullName evidence="2">3-phytase</fullName>
        <ecNumber evidence="2">3.1.3.8</ecNumber>
    </recommendedName>
</protein>